<evidence type="ECO:0000256" key="9">
    <source>
        <dbReference type="ARBA" id="ARBA00023167"/>
    </source>
</evidence>
<proteinExistence type="inferred from homology"/>
<keyword evidence="3 11" id="KW-0533">Nickel</keyword>
<feature type="binding site" evidence="11">
    <location>
        <position position="92"/>
    </location>
    <ligand>
        <name>Fe(2+)</name>
        <dbReference type="ChEBI" id="CHEBI:29033"/>
        <note>for iron-dependent acireductone dioxygenase activity</note>
    </ligand>
</feature>
<organism evidence="12 13">
    <name type="scientific">Rhodocollybia butyracea</name>
    <dbReference type="NCBI Taxonomy" id="206335"/>
    <lineage>
        <taxon>Eukaryota</taxon>
        <taxon>Fungi</taxon>
        <taxon>Dikarya</taxon>
        <taxon>Basidiomycota</taxon>
        <taxon>Agaricomycotina</taxon>
        <taxon>Agaricomycetes</taxon>
        <taxon>Agaricomycetidae</taxon>
        <taxon>Agaricales</taxon>
        <taxon>Marasmiineae</taxon>
        <taxon>Omphalotaceae</taxon>
        <taxon>Rhodocollybia</taxon>
    </lineage>
</organism>
<feature type="binding site" evidence="11">
    <location>
        <position position="88"/>
    </location>
    <ligand>
        <name>Ni(2+)</name>
        <dbReference type="ChEBI" id="CHEBI:49786"/>
        <note>for nickel-dependent acireductone dioxygenase activity</note>
    </ligand>
</feature>
<dbReference type="Pfam" id="PF03079">
    <property type="entry name" value="ARD"/>
    <property type="match status" value="1"/>
</dbReference>
<dbReference type="GO" id="GO:0005634">
    <property type="term" value="C:nucleus"/>
    <property type="evidence" value="ECO:0007669"/>
    <property type="project" value="UniProtKB-SubCell"/>
</dbReference>
<feature type="binding site" evidence="11">
    <location>
        <position position="132"/>
    </location>
    <ligand>
        <name>Fe(2+)</name>
        <dbReference type="ChEBI" id="CHEBI:29033"/>
        <note>for iron-dependent acireductone dioxygenase activity</note>
    </ligand>
</feature>
<keyword evidence="2 11" id="KW-0963">Cytoplasm</keyword>
<keyword evidence="8 11" id="KW-0408">Iron</keyword>
<evidence type="ECO:0000256" key="5">
    <source>
        <dbReference type="ARBA" id="ARBA00022723"/>
    </source>
</evidence>
<comment type="similarity">
    <text evidence="11">Belongs to the acireductone dioxygenase (ARD) family.</text>
</comment>
<accession>A0A9P5UCS6</accession>
<comment type="pathway">
    <text evidence="11">Amino-acid biosynthesis; L-methionine biosynthesis via salvage pathway; L-methionine from S-methyl-5-thio-alpha-D-ribose 1-phosphate: step 5/6.</text>
</comment>
<dbReference type="SUPFAM" id="SSF51182">
    <property type="entry name" value="RmlC-like cupins"/>
    <property type="match status" value="1"/>
</dbReference>
<dbReference type="GO" id="GO:0005737">
    <property type="term" value="C:cytoplasm"/>
    <property type="evidence" value="ECO:0007669"/>
    <property type="project" value="UniProtKB-SubCell"/>
</dbReference>
<dbReference type="EMBL" id="JADNRY010000009">
    <property type="protein sequence ID" value="KAF9075450.1"/>
    <property type="molecule type" value="Genomic_DNA"/>
</dbReference>
<feature type="binding site" evidence="11">
    <location>
        <position position="86"/>
    </location>
    <ligand>
        <name>Ni(2+)</name>
        <dbReference type="ChEBI" id="CHEBI:49786"/>
        <note>for nickel-dependent acireductone dioxygenase activity</note>
    </ligand>
</feature>
<dbReference type="AlphaFoldDB" id="A0A9P5UCS6"/>
<keyword evidence="13" id="KW-1185">Reference proteome</keyword>
<keyword evidence="9 11" id="KW-0486">Methionine biosynthesis</keyword>
<evidence type="ECO:0000256" key="1">
    <source>
        <dbReference type="ARBA" id="ARBA00000428"/>
    </source>
</evidence>
<gene>
    <name evidence="11" type="primary">ADI1</name>
    <name evidence="12" type="ORF">BDP27DRAFT_1212560</name>
</gene>
<dbReference type="InterPro" id="IPR014710">
    <property type="entry name" value="RmlC-like_jellyroll"/>
</dbReference>
<comment type="subcellular location">
    <subcellularLocation>
        <location evidence="11">Cytoplasm</location>
    </subcellularLocation>
    <subcellularLocation>
        <location evidence="11">Nucleus</location>
    </subcellularLocation>
</comment>
<evidence type="ECO:0000256" key="4">
    <source>
        <dbReference type="ARBA" id="ARBA00022605"/>
    </source>
</evidence>
<feature type="binding site" evidence="11">
    <location>
        <position position="92"/>
    </location>
    <ligand>
        <name>Ni(2+)</name>
        <dbReference type="ChEBI" id="CHEBI:49786"/>
        <note>for nickel-dependent acireductone dioxygenase activity</note>
    </ligand>
</feature>
<keyword evidence="7 11" id="KW-0560">Oxidoreductase</keyword>
<evidence type="ECO:0000256" key="8">
    <source>
        <dbReference type="ARBA" id="ARBA00023004"/>
    </source>
</evidence>
<dbReference type="CDD" id="cd02232">
    <property type="entry name" value="cupin_ARD"/>
    <property type="match status" value="1"/>
</dbReference>
<evidence type="ECO:0000256" key="10">
    <source>
        <dbReference type="ARBA" id="ARBA00023242"/>
    </source>
</evidence>
<dbReference type="GO" id="GO:0016151">
    <property type="term" value="F:nickel cation binding"/>
    <property type="evidence" value="ECO:0007669"/>
    <property type="project" value="UniProtKB-UniRule"/>
</dbReference>
<reference evidence="12" key="1">
    <citation type="submission" date="2020-11" db="EMBL/GenBank/DDBJ databases">
        <authorList>
            <consortium name="DOE Joint Genome Institute"/>
            <person name="Ahrendt S."/>
            <person name="Riley R."/>
            <person name="Andreopoulos W."/>
            <person name="Labutti K."/>
            <person name="Pangilinan J."/>
            <person name="Ruiz-Duenas F.J."/>
            <person name="Barrasa J.M."/>
            <person name="Sanchez-Garcia M."/>
            <person name="Camarero S."/>
            <person name="Miyauchi S."/>
            <person name="Serrano A."/>
            <person name="Linde D."/>
            <person name="Babiker R."/>
            <person name="Drula E."/>
            <person name="Ayuso-Fernandez I."/>
            <person name="Pacheco R."/>
            <person name="Padilla G."/>
            <person name="Ferreira P."/>
            <person name="Barriuso J."/>
            <person name="Kellner H."/>
            <person name="Castanera R."/>
            <person name="Alfaro M."/>
            <person name="Ramirez L."/>
            <person name="Pisabarro A.G."/>
            <person name="Kuo A."/>
            <person name="Tritt A."/>
            <person name="Lipzen A."/>
            <person name="He G."/>
            <person name="Yan M."/>
            <person name="Ng V."/>
            <person name="Cullen D."/>
            <person name="Martin F."/>
            <person name="Rosso M.-N."/>
            <person name="Henrissat B."/>
            <person name="Hibbett D."/>
            <person name="Martinez A.T."/>
            <person name="Grigoriev I.V."/>
        </authorList>
    </citation>
    <scope>NUCLEOTIDE SEQUENCE</scope>
    <source>
        <strain evidence="12">AH 40177</strain>
    </source>
</reference>
<dbReference type="PANTHER" id="PTHR23418">
    <property type="entry name" value="ACIREDUCTONE DIOXYGENASE"/>
    <property type="match status" value="1"/>
</dbReference>
<sequence length="180" mass="20756">MRAYYFDNLPGDQRLPHESASQAAVSISTLNSIKVEFWNIPLQGHEEKLNAVAKERGYRNRDVITISKEGLGDEYETKLKAFYKEHIHEDEEIRYIMDGGGFFDVREAPTDEWIRIAVSAGDLLVLPAGIYHRFSVDERNMTRTTRLFKDEPKWSAIYRSDESDTNPHRIEYLNSITAAA</sequence>
<dbReference type="GO" id="GO:0010308">
    <property type="term" value="F:acireductone dioxygenase (Ni2+-requiring) activity"/>
    <property type="evidence" value="ECO:0007669"/>
    <property type="project" value="UniProtKB-UniRule"/>
</dbReference>
<keyword evidence="6 11" id="KW-0223">Dioxygenase</keyword>
<dbReference type="InterPro" id="IPR011051">
    <property type="entry name" value="RmlC_Cupin_sf"/>
</dbReference>
<dbReference type="HAMAP" id="MF_03154">
    <property type="entry name" value="Salvage_MtnD_euk"/>
    <property type="match status" value="1"/>
</dbReference>
<evidence type="ECO:0000313" key="12">
    <source>
        <dbReference type="EMBL" id="KAF9075450.1"/>
    </source>
</evidence>
<dbReference type="InterPro" id="IPR027496">
    <property type="entry name" value="ARD_euk"/>
</dbReference>
<feature type="binding site" evidence="11">
    <location>
        <position position="86"/>
    </location>
    <ligand>
        <name>Fe(2+)</name>
        <dbReference type="ChEBI" id="CHEBI:29033"/>
        <note>for iron-dependent acireductone dioxygenase activity</note>
    </ligand>
</feature>
<feature type="binding site" evidence="11">
    <location>
        <position position="132"/>
    </location>
    <ligand>
        <name>Ni(2+)</name>
        <dbReference type="ChEBI" id="CHEBI:49786"/>
        <note>for nickel-dependent acireductone dioxygenase activity</note>
    </ligand>
</feature>
<keyword evidence="4 11" id="KW-0028">Amino-acid biosynthesis</keyword>
<feature type="binding site" evidence="11">
    <location>
        <position position="88"/>
    </location>
    <ligand>
        <name>Fe(2+)</name>
        <dbReference type="ChEBI" id="CHEBI:29033"/>
        <note>for iron-dependent acireductone dioxygenase activity</note>
    </ligand>
</feature>
<dbReference type="GO" id="GO:0019509">
    <property type="term" value="P:L-methionine salvage from methylthioadenosine"/>
    <property type="evidence" value="ECO:0007669"/>
    <property type="project" value="UniProtKB-UniRule"/>
</dbReference>
<dbReference type="InterPro" id="IPR004313">
    <property type="entry name" value="ARD"/>
</dbReference>
<comment type="catalytic activity">
    <reaction evidence="11">
        <text>1,2-dihydroxy-5-(methylsulfanyl)pent-1-en-3-one + O2 = 3-(methylsulfanyl)propanoate + CO + formate + 2 H(+)</text>
        <dbReference type="Rhea" id="RHEA:14161"/>
        <dbReference type="ChEBI" id="CHEBI:15378"/>
        <dbReference type="ChEBI" id="CHEBI:15379"/>
        <dbReference type="ChEBI" id="CHEBI:15740"/>
        <dbReference type="ChEBI" id="CHEBI:17245"/>
        <dbReference type="ChEBI" id="CHEBI:49016"/>
        <dbReference type="ChEBI" id="CHEBI:49252"/>
        <dbReference type="EC" id="1.13.11.53"/>
    </reaction>
</comment>
<dbReference type="EC" id="1.13.11.54" evidence="11"/>
<dbReference type="Gene3D" id="2.60.120.10">
    <property type="entry name" value="Jelly Rolls"/>
    <property type="match status" value="1"/>
</dbReference>
<dbReference type="Proteomes" id="UP000772434">
    <property type="component" value="Unassembled WGS sequence"/>
</dbReference>
<evidence type="ECO:0000256" key="3">
    <source>
        <dbReference type="ARBA" id="ARBA00022596"/>
    </source>
</evidence>
<comment type="catalytic activity">
    <reaction evidence="1 11">
        <text>1,2-dihydroxy-5-(methylsulfanyl)pent-1-en-3-one + O2 = 4-methylsulfanyl-2-oxobutanoate + formate + 2 H(+)</text>
        <dbReference type="Rhea" id="RHEA:24504"/>
        <dbReference type="ChEBI" id="CHEBI:15378"/>
        <dbReference type="ChEBI" id="CHEBI:15379"/>
        <dbReference type="ChEBI" id="CHEBI:15740"/>
        <dbReference type="ChEBI" id="CHEBI:16723"/>
        <dbReference type="ChEBI" id="CHEBI:49252"/>
        <dbReference type="EC" id="1.13.11.54"/>
    </reaction>
</comment>
<evidence type="ECO:0000256" key="7">
    <source>
        <dbReference type="ARBA" id="ARBA00023002"/>
    </source>
</evidence>
<comment type="caution">
    <text evidence="12">The sequence shown here is derived from an EMBL/GenBank/DDBJ whole genome shotgun (WGS) entry which is preliminary data.</text>
</comment>
<dbReference type="OrthoDB" id="1867259at2759"/>
<evidence type="ECO:0000313" key="13">
    <source>
        <dbReference type="Proteomes" id="UP000772434"/>
    </source>
</evidence>
<dbReference type="GO" id="GO:0010309">
    <property type="term" value="F:acireductone dioxygenase [iron(II)-requiring] activity"/>
    <property type="evidence" value="ECO:0007669"/>
    <property type="project" value="UniProtKB-UniRule"/>
</dbReference>
<protein>
    <recommendedName>
        <fullName evidence="11">Acireductone dioxygenase</fullName>
    </recommendedName>
    <alternativeName>
        <fullName evidence="11">Acireductone dioxygenase (Fe(2+)-requiring)</fullName>
        <shortName evidence="11">ARD'</shortName>
        <shortName evidence="11">Fe-ARD</shortName>
        <ecNumber evidence="11">1.13.11.54</ecNumber>
    </alternativeName>
    <alternativeName>
        <fullName evidence="11">Acireductone dioxygenase (Ni(2+)-requiring)</fullName>
        <shortName evidence="11">ARD</shortName>
        <shortName evidence="11">Ni-ARD</shortName>
        <ecNumber evidence="11">1.13.11.53</ecNumber>
    </alternativeName>
</protein>
<name>A0A9P5UCS6_9AGAR</name>
<evidence type="ECO:0000256" key="2">
    <source>
        <dbReference type="ARBA" id="ARBA00022490"/>
    </source>
</evidence>
<keyword evidence="5 11" id="KW-0479">Metal-binding</keyword>
<dbReference type="FunFam" id="2.60.120.10:FF:000099">
    <property type="entry name" value="1,2-dihydroxy-3-keto-5-methylthiopentene dioxygenase"/>
    <property type="match status" value="1"/>
</dbReference>
<dbReference type="PANTHER" id="PTHR23418:SF0">
    <property type="entry name" value="ACIREDUCTONE DIOXYGENASE"/>
    <property type="match status" value="1"/>
</dbReference>
<keyword evidence="10 11" id="KW-0539">Nucleus</keyword>
<comment type="cofactor">
    <cofactor evidence="11">
        <name>Fe(2+)</name>
        <dbReference type="ChEBI" id="CHEBI:29033"/>
    </cofactor>
    <cofactor evidence="11">
        <name>Ni(2+)</name>
        <dbReference type="ChEBI" id="CHEBI:49786"/>
    </cofactor>
    <text evidence="11">Binds either 1 Fe or Ni cation per monomer. Iron-binding promotes an acireductone dioxygenase reaction producing 2-keto-4-methylthiobutyrate, while nickel-binding promotes an acireductone dioxygenase reaction producing 3-(methylsulfanyl)propanoate.</text>
</comment>
<dbReference type="EC" id="1.13.11.53" evidence="11"/>
<evidence type="ECO:0000256" key="6">
    <source>
        <dbReference type="ARBA" id="ARBA00022964"/>
    </source>
</evidence>
<evidence type="ECO:0000256" key="11">
    <source>
        <dbReference type="HAMAP-Rule" id="MF_03154"/>
    </source>
</evidence>
<dbReference type="GO" id="GO:0005506">
    <property type="term" value="F:iron ion binding"/>
    <property type="evidence" value="ECO:0007669"/>
    <property type="project" value="UniProtKB-UniRule"/>
</dbReference>
<comment type="function">
    <text evidence="11">Catalyzes 2 different reactions between oxygen and the acireductone 1,2-dihydroxy-3-keto-5-methylthiopentene (DHK-MTPene) depending upon the metal bound in the active site. Fe-containing acireductone dioxygenase (Fe-ARD) produces formate and 2-keto-4-methylthiobutyrate (KMTB), the alpha-ketoacid precursor of methionine in the methionine recycle pathway. Ni-containing acireductone dioxygenase (Ni-ARD) produces methylthiopropionate, carbon monoxide and formate, and does not lie on the methionine recycle pathway.</text>
</comment>